<reference evidence="3" key="1">
    <citation type="journal article" date="2014" name="Proc. Natl. Acad. Sci. U.S.A.">
        <title>Extensive sampling of basidiomycete genomes demonstrates inadequacy of the white-rot/brown-rot paradigm for wood decay fungi.</title>
        <authorList>
            <person name="Riley R."/>
            <person name="Salamov A.A."/>
            <person name="Brown D.W."/>
            <person name="Nagy L.G."/>
            <person name="Floudas D."/>
            <person name="Held B.W."/>
            <person name="Levasseur A."/>
            <person name="Lombard V."/>
            <person name="Morin E."/>
            <person name="Otillar R."/>
            <person name="Lindquist E.A."/>
            <person name="Sun H."/>
            <person name="LaButti K.M."/>
            <person name="Schmutz J."/>
            <person name="Jabbour D."/>
            <person name="Luo H."/>
            <person name="Baker S.E."/>
            <person name="Pisabarro A.G."/>
            <person name="Walton J.D."/>
            <person name="Blanchette R.A."/>
            <person name="Henrissat B."/>
            <person name="Martin F."/>
            <person name="Cullen D."/>
            <person name="Hibbett D.S."/>
            <person name="Grigoriev I.V."/>
        </authorList>
    </citation>
    <scope>NUCLEOTIDE SEQUENCE [LARGE SCALE GENOMIC DNA]</scope>
    <source>
        <strain evidence="3">CBS 339.88</strain>
    </source>
</reference>
<organism evidence="2 3">
    <name type="scientific">Galerina marginata (strain CBS 339.88)</name>
    <dbReference type="NCBI Taxonomy" id="685588"/>
    <lineage>
        <taxon>Eukaryota</taxon>
        <taxon>Fungi</taxon>
        <taxon>Dikarya</taxon>
        <taxon>Basidiomycota</taxon>
        <taxon>Agaricomycotina</taxon>
        <taxon>Agaricomycetes</taxon>
        <taxon>Agaricomycetidae</taxon>
        <taxon>Agaricales</taxon>
        <taxon>Agaricineae</taxon>
        <taxon>Strophariaceae</taxon>
        <taxon>Galerina</taxon>
    </lineage>
</organism>
<evidence type="ECO:0000313" key="3">
    <source>
        <dbReference type="Proteomes" id="UP000027222"/>
    </source>
</evidence>
<keyword evidence="3" id="KW-1185">Reference proteome</keyword>
<dbReference type="HOGENOM" id="CLU_647332_0_0_1"/>
<evidence type="ECO:0000313" key="2">
    <source>
        <dbReference type="EMBL" id="KDR68681.1"/>
    </source>
</evidence>
<accession>A0A067SCR1</accession>
<evidence type="ECO:0000256" key="1">
    <source>
        <dbReference type="SAM" id="MobiDB-lite"/>
    </source>
</evidence>
<dbReference type="EMBL" id="KL142406">
    <property type="protein sequence ID" value="KDR68681.1"/>
    <property type="molecule type" value="Genomic_DNA"/>
</dbReference>
<feature type="compositionally biased region" description="Basic and acidic residues" evidence="1">
    <location>
        <begin position="64"/>
        <end position="73"/>
    </location>
</feature>
<sequence length="413" mass="46922">MTLAGKSILKQMQRIRRLRWEVPRTLGFKNVSIVDGPLDAEIGFLRHAKILPKGRTKLKANKGRTKDKGIREDETNEMSSLGQKKSAYVTVSRRPMKSVRHYLDAHQYIQHAWARAAKQDSTFMVFNCGIYERIGVRHRESQTLYLSPLIETINCRDPPYGKLHLGLHTAIVQDFLERYDHDTRKSAKNDLLTISMMKTSPKPKPKGPNSRCRRQVPTKSNIVLAQLSSEMSKRELALITLNYGPYCSPAPASFLRCGSSCVPELCQPFEQTNQSKFSSTQYFELVLGEPLGTGAVGVVHPASLSTFFESGRTLRQSIVVKLAFSDEQKSKLENDFKMYSILASAEEPVEGIVTVHGLFEDPESGALALFMEHGGQSFRELDKKQPERDEQLRKEERLHSYLEEYTQRGRPSW</sequence>
<name>A0A067SCR1_GALM3</name>
<gene>
    <name evidence="2" type="ORF">GALMADRAFT_282866</name>
</gene>
<protein>
    <recommendedName>
        <fullName evidence="4">Protein kinase domain-containing protein</fullName>
    </recommendedName>
</protein>
<proteinExistence type="predicted"/>
<dbReference type="Proteomes" id="UP000027222">
    <property type="component" value="Unassembled WGS sequence"/>
</dbReference>
<feature type="region of interest" description="Disordered" evidence="1">
    <location>
        <begin position="56"/>
        <end position="82"/>
    </location>
</feature>
<evidence type="ECO:0008006" key="4">
    <source>
        <dbReference type="Google" id="ProtNLM"/>
    </source>
</evidence>
<dbReference type="AlphaFoldDB" id="A0A067SCR1"/>
<dbReference type="OrthoDB" id="2523927at2759"/>